<evidence type="ECO:0000313" key="2">
    <source>
        <dbReference type="EMBL" id="KAJ1216241.1"/>
    </source>
</evidence>
<organism evidence="2 3">
    <name type="scientific">Pleurodeles waltl</name>
    <name type="common">Iberian ribbed newt</name>
    <dbReference type="NCBI Taxonomy" id="8319"/>
    <lineage>
        <taxon>Eukaryota</taxon>
        <taxon>Metazoa</taxon>
        <taxon>Chordata</taxon>
        <taxon>Craniata</taxon>
        <taxon>Vertebrata</taxon>
        <taxon>Euteleostomi</taxon>
        <taxon>Amphibia</taxon>
        <taxon>Batrachia</taxon>
        <taxon>Caudata</taxon>
        <taxon>Salamandroidea</taxon>
        <taxon>Salamandridae</taxon>
        <taxon>Pleurodelinae</taxon>
        <taxon>Pleurodeles</taxon>
    </lineage>
</organism>
<sequence>MDRPAATASSYRSPLEGRPPSRTRNTDPQDCDAGLGPTPGAEGQFRWPSPPALIFIKVPKALEAGSQERDHGS</sequence>
<dbReference type="AlphaFoldDB" id="A0AAV7WU56"/>
<dbReference type="EMBL" id="JANPWB010000001">
    <property type="protein sequence ID" value="KAJ1216241.1"/>
    <property type="molecule type" value="Genomic_DNA"/>
</dbReference>
<dbReference type="Proteomes" id="UP001066276">
    <property type="component" value="Chromosome 1_1"/>
</dbReference>
<protein>
    <submittedName>
        <fullName evidence="2">Uncharacterized protein</fullName>
    </submittedName>
</protein>
<gene>
    <name evidence="2" type="ORF">NDU88_003845</name>
</gene>
<keyword evidence="3" id="KW-1185">Reference proteome</keyword>
<feature type="region of interest" description="Disordered" evidence="1">
    <location>
        <begin position="1"/>
        <end position="48"/>
    </location>
</feature>
<evidence type="ECO:0000256" key="1">
    <source>
        <dbReference type="SAM" id="MobiDB-lite"/>
    </source>
</evidence>
<name>A0AAV7WU56_PLEWA</name>
<evidence type="ECO:0000313" key="3">
    <source>
        <dbReference type="Proteomes" id="UP001066276"/>
    </source>
</evidence>
<accession>A0AAV7WU56</accession>
<proteinExistence type="predicted"/>
<reference evidence="2" key="1">
    <citation type="journal article" date="2022" name="bioRxiv">
        <title>Sequencing and chromosome-scale assembly of the giantPleurodeles waltlgenome.</title>
        <authorList>
            <person name="Brown T."/>
            <person name="Elewa A."/>
            <person name="Iarovenko S."/>
            <person name="Subramanian E."/>
            <person name="Araus A.J."/>
            <person name="Petzold A."/>
            <person name="Susuki M."/>
            <person name="Suzuki K.-i.T."/>
            <person name="Hayashi T."/>
            <person name="Toyoda A."/>
            <person name="Oliveira C."/>
            <person name="Osipova E."/>
            <person name="Leigh N.D."/>
            <person name="Simon A."/>
            <person name="Yun M.H."/>
        </authorList>
    </citation>
    <scope>NUCLEOTIDE SEQUENCE</scope>
    <source>
        <strain evidence="2">20211129_DDA</strain>
        <tissue evidence="2">Liver</tissue>
    </source>
</reference>
<comment type="caution">
    <text evidence="2">The sequence shown here is derived from an EMBL/GenBank/DDBJ whole genome shotgun (WGS) entry which is preliminary data.</text>
</comment>